<dbReference type="EMBL" id="LLXJ01002300">
    <property type="protein sequence ID" value="PKB99188.1"/>
    <property type="molecule type" value="Genomic_DNA"/>
</dbReference>
<dbReference type="VEuPathDB" id="FungiDB:FUN_015817"/>
<dbReference type="VEuPathDB" id="FungiDB:RhiirA1_469863"/>
<organism evidence="2 3">
    <name type="scientific">Rhizophagus irregularis</name>
    <dbReference type="NCBI Taxonomy" id="588596"/>
    <lineage>
        <taxon>Eukaryota</taxon>
        <taxon>Fungi</taxon>
        <taxon>Fungi incertae sedis</taxon>
        <taxon>Mucoromycota</taxon>
        <taxon>Glomeromycotina</taxon>
        <taxon>Glomeromycetes</taxon>
        <taxon>Glomerales</taxon>
        <taxon>Glomeraceae</taxon>
        <taxon>Rhizophagus</taxon>
    </lineage>
</organism>
<dbReference type="Gene3D" id="1.10.510.10">
    <property type="entry name" value="Transferase(Phosphotransferase) domain 1"/>
    <property type="match status" value="1"/>
</dbReference>
<dbReference type="GO" id="GO:0005524">
    <property type="term" value="F:ATP binding"/>
    <property type="evidence" value="ECO:0007669"/>
    <property type="project" value="InterPro"/>
</dbReference>
<evidence type="ECO:0000313" key="2">
    <source>
        <dbReference type="EMBL" id="PKB99188.1"/>
    </source>
</evidence>
<sequence>MDPKTKDYMLVLQYAKENLHEYLQTNYVKITWKEKVEMLYQISIGVKRIHDADYTHGDLHSGNILHQENPNNKNYQITDLGRAQPEDNPSNEIYGILLSLWNTNRDIGLCVNETKVYGVMPYIAPEVLRGKKYTQAADIYSLGMLMYFIATGKQPFYDWPHDQVLAIWVCEGHRPKINEPEAPKCYIDLMKRCWDLNPDNRPKINEIIELAGLFNDSEQQQHNEIGRQLNEAEEYRKENPLSIDVIQSNTHSQAIYTSRLLDIDNNSVEIIDLTESTDQKYE</sequence>
<dbReference type="Proteomes" id="UP000232722">
    <property type="component" value="Unassembled WGS sequence"/>
</dbReference>
<dbReference type="SUPFAM" id="SSF56112">
    <property type="entry name" value="Protein kinase-like (PK-like)"/>
    <property type="match status" value="1"/>
</dbReference>
<gene>
    <name evidence="2" type="ORF">RhiirA5_430148</name>
</gene>
<evidence type="ECO:0000259" key="1">
    <source>
        <dbReference type="PROSITE" id="PS50011"/>
    </source>
</evidence>
<dbReference type="InterPro" id="IPR000719">
    <property type="entry name" value="Prot_kinase_dom"/>
</dbReference>
<dbReference type="InterPro" id="IPR001245">
    <property type="entry name" value="Ser-Thr/Tyr_kinase_cat_dom"/>
</dbReference>
<dbReference type="AlphaFoldDB" id="A0A2N0NX90"/>
<proteinExistence type="predicted"/>
<reference evidence="2 3" key="1">
    <citation type="submission" date="2016-04" db="EMBL/GenBank/DDBJ databases">
        <title>Genome analyses suggest a sexual origin of heterokaryosis in a supposedly ancient asexual fungus.</title>
        <authorList>
            <person name="Ropars J."/>
            <person name="Sedzielewska K."/>
            <person name="Noel J."/>
            <person name="Charron P."/>
            <person name="Farinelli L."/>
            <person name="Marton T."/>
            <person name="Kruger M."/>
            <person name="Pelin A."/>
            <person name="Brachmann A."/>
            <person name="Corradi N."/>
        </authorList>
    </citation>
    <scope>NUCLEOTIDE SEQUENCE [LARGE SCALE GENOMIC DNA]</scope>
    <source>
        <strain evidence="2 3">A5</strain>
    </source>
</reference>
<dbReference type="PANTHER" id="PTHR44329">
    <property type="entry name" value="SERINE/THREONINE-PROTEIN KINASE TNNI3K-RELATED"/>
    <property type="match status" value="1"/>
</dbReference>
<dbReference type="VEuPathDB" id="FungiDB:RhiirFUN_013815"/>
<dbReference type="GO" id="GO:0004674">
    <property type="term" value="F:protein serine/threonine kinase activity"/>
    <property type="evidence" value="ECO:0007669"/>
    <property type="project" value="TreeGrafter"/>
</dbReference>
<protein>
    <submittedName>
        <fullName evidence="2">Kinase-like protein</fullName>
    </submittedName>
</protein>
<dbReference type="Pfam" id="PF07714">
    <property type="entry name" value="PK_Tyr_Ser-Thr"/>
    <property type="match status" value="1"/>
</dbReference>
<comment type="caution">
    <text evidence="2">The sequence shown here is derived from an EMBL/GenBank/DDBJ whole genome shotgun (WGS) entry which is preliminary data.</text>
</comment>
<dbReference type="PROSITE" id="PS50011">
    <property type="entry name" value="PROTEIN_KINASE_DOM"/>
    <property type="match status" value="1"/>
</dbReference>
<accession>A0A2N0NX90</accession>
<name>A0A2N0NX90_9GLOM</name>
<dbReference type="InterPro" id="IPR011009">
    <property type="entry name" value="Kinase-like_dom_sf"/>
</dbReference>
<keyword evidence="2" id="KW-0418">Kinase</keyword>
<dbReference type="PANTHER" id="PTHR44329:SF6">
    <property type="entry name" value="RECEPTOR-INTERACTING SERINE_THREONINE-PROTEIN KINASE 1"/>
    <property type="match status" value="1"/>
</dbReference>
<dbReference type="InterPro" id="IPR051681">
    <property type="entry name" value="Ser/Thr_Kinases-Pseudokinases"/>
</dbReference>
<feature type="domain" description="Protein kinase" evidence="1">
    <location>
        <begin position="1"/>
        <end position="214"/>
    </location>
</feature>
<keyword evidence="2" id="KW-0808">Transferase</keyword>
<reference evidence="2 3" key="2">
    <citation type="submission" date="2017-09" db="EMBL/GenBank/DDBJ databases">
        <title>Extensive intraspecific genome diversity in a model arbuscular mycorrhizal fungus.</title>
        <authorList>
            <person name="Chen E.C."/>
            <person name="Morin E."/>
            <person name="Beaudet D."/>
            <person name="Noel J."/>
            <person name="Ndikumana S."/>
            <person name="Charron P."/>
            <person name="St-Onge C."/>
            <person name="Giorgi J."/>
            <person name="Grigoriev I.V."/>
            <person name="Roux C."/>
            <person name="Martin F.M."/>
            <person name="Corradi N."/>
        </authorList>
    </citation>
    <scope>NUCLEOTIDE SEQUENCE [LARGE SCALE GENOMIC DNA]</scope>
    <source>
        <strain evidence="2 3">A5</strain>
    </source>
</reference>
<evidence type="ECO:0000313" key="3">
    <source>
        <dbReference type="Proteomes" id="UP000232722"/>
    </source>
</evidence>